<dbReference type="Proteomes" id="UP001431693">
    <property type="component" value="Unassembled WGS sequence"/>
</dbReference>
<accession>A0ABT6ZLM2</accession>
<organism evidence="1 2">
    <name type="scientific">Kribbibacterium absianum</name>
    <dbReference type="NCBI Taxonomy" id="3044210"/>
    <lineage>
        <taxon>Bacteria</taxon>
        <taxon>Bacillati</taxon>
        <taxon>Actinomycetota</taxon>
        <taxon>Coriobacteriia</taxon>
        <taxon>Coriobacteriales</taxon>
        <taxon>Kribbibacteriaceae</taxon>
        <taxon>Kribbibacterium</taxon>
    </lineage>
</organism>
<evidence type="ECO:0008006" key="3">
    <source>
        <dbReference type="Google" id="ProtNLM"/>
    </source>
</evidence>
<evidence type="ECO:0000313" key="2">
    <source>
        <dbReference type="Proteomes" id="UP001431693"/>
    </source>
</evidence>
<proteinExistence type="predicted"/>
<protein>
    <recommendedName>
        <fullName evidence="3">DUF234 domain-containing protein</fullName>
    </recommendedName>
</protein>
<dbReference type="EMBL" id="JASJEX010000003">
    <property type="protein sequence ID" value="MDJ1129944.1"/>
    <property type="molecule type" value="Genomic_DNA"/>
</dbReference>
<name>A0ABT6ZLM2_9ACTN</name>
<keyword evidence="2" id="KW-1185">Reference proteome</keyword>
<sequence>MHADPQARELCDIDVVVGDSFTSQAIIGKCKWRNEFDETQALRDLERRSRLIKGHEVVGLYLFTKRPVTDATRSKMEADGRYVNVTADKMFGM</sequence>
<evidence type="ECO:0000313" key="1">
    <source>
        <dbReference type="EMBL" id="MDJ1129944.1"/>
    </source>
</evidence>
<dbReference type="RefSeq" id="WP_283713064.1">
    <property type="nucleotide sequence ID" value="NZ_JASJEW010000002.1"/>
</dbReference>
<comment type="caution">
    <text evidence="1">The sequence shown here is derived from an EMBL/GenBank/DDBJ whole genome shotgun (WGS) entry which is preliminary data.</text>
</comment>
<reference evidence="1" key="1">
    <citation type="submission" date="2023-05" db="EMBL/GenBank/DDBJ databases">
        <title>[olsenella] sp. nov., isolated from a pig farm feces dump.</title>
        <authorList>
            <person name="Chang Y.-H."/>
        </authorList>
    </citation>
    <scope>NUCLEOTIDE SEQUENCE</scope>
    <source>
        <strain evidence="1">YH-ols2217</strain>
    </source>
</reference>
<gene>
    <name evidence="1" type="ORF">QJ043_07620</name>
</gene>